<accession>A0A0E9V865</accession>
<sequence>MLFVTGGYCFICIFSH</sequence>
<name>A0A0E9V865_ANGAN</name>
<organism evidence="1">
    <name type="scientific">Anguilla anguilla</name>
    <name type="common">European freshwater eel</name>
    <name type="synonym">Muraena anguilla</name>
    <dbReference type="NCBI Taxonomy" id="7936"/>
    <lineage>
        <taxon>Eukaryota</taxon>
        <taxon>Metazoa</taxon>
        <taxon>Chordata</taxon>
        <taxon>Craniata</taxon>
        <taxon>Vertebrata</taxon>
        <taxon>Euteleostomi</taxon>
        <taxon>Actinopterygii</taxon>
        <taxon>Neopterygii</taxon>
        <taxon>Teleostei</taxon>
        <taxon>Anguilliformes</taxon>
        <taxon>Anguillidae</taxon>
        <taxon>Anguilla</taxon>
    </lineage>
</organism>
<protein>
    <submittedName>
        <fullName evidence="1">Uncharacterized protein</fullName>
    </submittedName>
</protein>
<evidence type="ECO:0000313" key="1">
    <source>
        <dbReference type="EMBL" id="JAH73413.1"/>
    </source>
</evidence>
<dbReference type="AlphaFoldDB" id="A0A0E9V865"/>
<reference evidence="1" key="1">
    <citation type="submission" date="2014-11" db="EMBL/GenBank/DDBJ databases">
        <authorList>
            <person name="Amaro Gonzalez C."/>
        </authorList>
    </citation>
    <scope>NUCLEOTIDE SEQUENCE</scope>
</reference>
<dbReference type="EMBL" id="GBXM01035164">
    <property type="protein sequence ID" value="JAH73413.1"/>
    <property type="molecule type" value="Transcribed_RNA"/>
</dbReference>
<proteinExistence type="predicted"/>
<reference evidence="1" key="2">
    <citation type="journal article" date="2015" name="Fish Shellfish Immunol.">
        <title>Early steps in the European eel (Anguilla anguilla)-Vibrio vulnificus interaction in the gills: Role of the RtxA13 toxin.</title>
        <authorList>
            <person name="Callol A."/>
            <person name="Pajuelo D."/>
            <person name="Ebbesson L."/>
            <person name="Teles M."/>
            <person name="MacKenzie S."/>
            <person name="Amaro C."/>
        </authorList>
    </citation>
    <scope>NUCLEOTIDE SEQUENCE</scope>
</reference>